<protein>
    <submittedName>
        <fullName evidence="6">TetR family transcriptional regulator</fullName>
    </submittedName>
</protein>
<organism evidence="6 7">
    <name type="scientific">Ruthenibacterium lactatiformans</name>
    <dbReference type="NCBI Taxonomy" id="1550024"/>
    <lineage>
        <taxon>Bacteria</taxon>
        <taxon>Bacillati</taxon>
        <taxon>Bacillota</taxon>
        <taxon>Clostridia</taxon>
        <taxon>Eubacteriales</taxon>
        <taxon>Oscillospiraceae</taxon>
        <taxon>Ruthenibacterium</taxon>
    </lineage>
</organism>
<sequence>MAKQKVGVYDRVLECAKEEFLSRGFLDASLRTIAQEAETSTGSIYTRFGDKEGLFRALAEPVVDEFKAMFRKVQEDFHQFPEEEQRAEMGQYTARHQEDLLDYIYDHFDVFRLLLDGAHGTRFSRFLDELVDIEVEYTYKYMEVIGCESVKSGLVTEEFIHIIVTAYFNGMFEVVRHNMDRAAAHRYVKMLNRYHMAGFGTVFDPQP</sequence>
<evidence type="ECO:0000256" key="1">
    <source>
        <dbReference type="ARBA" id="ARBA00023015"/>
    </source>
</evidence>
<reference evidence="6 7" key="1">
    <citation type="submission" date="2015-10" db="EMBL/GenBank/DDBJ databases">
        <title>A novel member of the family Ruminococcaceae isolated from human faeces.</title>
        <authorList>
            <person name="Shkoporov A.N."/>
            <person name="Chaplin A.V."/>
            <person name="Motuzova O.V."/>
            <person name="Kafarskaia L.I."/>
            <person name="Efimov B.A."/>
        </authorList>
    </citation>
    <scope>NUCLEOTIDE SEQUENCE [LARGE SCALE GENOMIC DNA]</scope>
    <source>
        <strain evidence="6 7">668</strain>
    </source>
</reference>
<keyword evidence="2 4" id="KW-0238">DNA-binding</keyword>
<keyword evidence="3" id="KW-0804">Transcription</keyword>
<dbReference type="GO" id="GO:0003700">
    <property type="term" value="F:DNA-binding transcription factor activity"/>
    <property type="evidence" value="ECO:0007669"/>
    <property type="project" value="TreeGrafter"/>
</dbReference>
<accession>A0A0W7TV67</accession>
<dbReference type="GeneID" id="72464491"/>
<dbReference type="SUPFAM" id="SSF46689">
    <property type="entry name" value="Homeodomain-like"/>
    <property type="match status" value="1"/>
</dbReference>
<evidence type="ECO:0000313" key="7">
    <source>
        <dbReference type="Proteomes" id="UP000053433"/>
    </source>
</evidence>
<proteinExistence type="predicted"/>
<evidence type="ECO:0000256" key="2">
    <source>
        <dbReference type="ARBA" id="ARBA00023125"/>
    </source>
</evidence>
<dbReference type="PRINTS" id="PR00455">
    <property type="entry name" value="HTHTETR"/>
</dbReference>
<dbReference type="InterPro" id="IPR009057">
    <property type="entry name" value="Homeodomain-like_sf"/>
</dbReference>
<keyword evidence="1" id="KW-0805">Transcription regulation</keyword>
<evidence type="ECO:0000256" key="4">
    <source>
        <dbReference type="PROSITE-ProRule" id="PRU00335"/>
    </source>
</evidence>
<dbReference type="Pfam" id="PF00440">
    <property type="entry name" value="TetR_N"/>
    <property type="match status" value="1"/>
</dbReference>
<feature type="DNA-binding region" description="H-T-H motif" evidence="4">
    <location>
        <begin position="29"/>
        <end position="48"/>
    </location>
</feature>
<dbReference type="InterPro" id="IPR001647">
    <property type="entry name" value="HTH_TetR"/>
</dbReference>
<gene>
    <name evidence="6" type="ORF">ASJ35_02540</name>
</gene>
<feature type="domain" description="HTH tetR-type" evidence="5">
    <location>
        <begin position="6"/>
        <end position="66"/>
    </location>
</feature>
<dbReference type="PANTHER" id="PTHR30055">
    <property type="entry name" value="HTH-TYPE TRANSCRIPTIONAL REGULATOR RUTR"/>
    <property type="match status" value="1"/>
</dbReference>
<dbReference type="RefSeq" id="WP_024729813.1">
    <property type="nucleotide sequence ID" value="NZ_JANGBT010000001.1"/>
</dbReference>
<dbReference type="GO" id="GO:0000976">
    <property type="term" value="F:transcription cis-regulatory region binding"/>
    <property type="evidence" value="ECO:0007669"/>
    <property type="project" value="TreeGrafter"/>
</dbReference>
<evidence type="ECO:0000256" key="3">
    <source>
        <dbReference type="ARBA" id="ARBA00023163"/>
    </source>
</evidence>
<name>A0A0W7TV67_9FIRM</name>
<dbReference type="InterPro" id="IPR050109">
    <property type="entry name" value="HTH-type_TetR-like_transc_reg"/>
</dbReference>
<evidence type="ECO:0000313" key="6">
    <source>
        <dbReference type="EMBL" id="KUE77709.1"/>
    </source>
</evidence>
<comment type="caution">
    <text evidence="6">The sequence shown here is derived from an EMBL/GenBank/DDBJ whole genome shotgun (WGS) entry which is preliminary data.</text>
</comment>
<evidence type="ECO:0000259" key="5">
    <source>
        <dbReference type="PROSITE" id="PS50977"/>
    </source>
</evidence>
<dbReference type="Proteomes" id="UP000053433">
    <property type="component" value="Unassembled WGS sequence"/>
</dbReference>
<dbReference type="EMBL" id="LMUA01000002">
    <property type="protein sequence ID" value="KUE77709.1"/>
    <property type="molecule type" value="Genomic_DNA"/>
</dbReference>
<dbReference type="AlphaFoldDB" id="A0A0W7TV67"/>
<dbReference type="Gene3D" id="1.10.357.10">
    <property type="entry name" value="Tetracycline Repressor, domain 2"/>
    <property type="match status" value="1"/>
</dbReference>
<dbReference type="PANTHER" id="PTHR30055:SF234">
    <property type="entry name" value="HTH-TYPE TRANSCRIPTIONAL REGULATOR BETI"/>
    <property type="match status" value="1"/>
</dbReference>
<dbReference type="PROSITE" id="PS50977">
    <property type="entry name" value="HTH_TETR_2"/>
    <property type="match status" value="1"/>
</dbReference>